<feature type="compositionally biased region" description="Pro residues" evidence="1">
    <location>
        <begin position="11"/>
        <end position="20"/>
    </location>
</feature>
<evidence type="ECO:0000256" key="1">
    <source>
        <dbReference type="SAM" id="MobiDB-lite"/>
    </source>
</evidence>
<gene>
    <name evidence="3" type="ORF">LzC2_30680</name>
</gene>
<evidence type="ECO:0000259" key="2">
    <source>
        <dbReference type="Pfam" id="PF05685"/>
    </source>
</evidence>
<evidence type="ECO:0000313" key="4">
    <source>
        <dbReference type="Proteomes" id="UP000609651"/>
    </source>
</evidence>
<evidence type="ECO:0000313" key="3">
    <source>
        <dbReference type="EMBL" id="NNJ26971.1"/>
    </source>
</evidence>
<dbReference type="EMBL" id="WTPX01000111">
    <property type="protein sequence ID" value="NNJ26971.1"/>
    <property type="molecule type" value="Genomic_DNA"/>
</dbReference>
<dbReference type="InterPro" id="IPR012296">
    <property type="entry name" value="Nuclease_put_TT1808"/>
</dbReference>
<accession>A0ABX1VJJ4</accession>
<dbReference type="CDD" id="cd06260">
    <property type="entry name" value="DUF820-like"/>
    <property type="match status" value="1"/>
</dbReference>
<dbReference type="RefSeq" id="WP_171188522.1">
    <property type="nucleotide sequence ID" value="NZ_WTPX01000111.1"/>
</dbReference>
<dbReference type="PANTHER" id="PTHR34107:SF4">
    <property type="entry name" value="SLL1222 PROTEIN"/>
    <property type="match status" value="1"/>
</dbReference>
<dbReference type="Gene3D" id="3.90.1570.10">
    <property type="entry name" value="tt1808, chain A"/>
    <property type="match status" value="1"/>
</dbReference>
<dbReference type="PANTHER" id="PTHR34107">
    <property type="entry name" value="SLL0198 PROTEIN-RELATED"/>
    <property type="match status" value="1"/>
</dbReference>
<reference evidence="3 4" key="1">
    <citation type="journal article" date="2020" name="Syst. Appl. Microbiol.">
        <title>Alienimonas chondri sp. nov., a novel planctomycete isolated from the biofilm of the red alga Chondrus crispus.</title>
        <authorList>
            <person name="Vitorino I."/>
            <person name="Albuquerque L."/>
            <person name="Wiegand S."/>
            <person name="Kallscheuer N."/>
            <person name="da Costa M.S."/>
            <person name="Lobo-da-Cunha A."/>
            <person name="Jogler C."/>
            <person name="Lage O.M."/>
        </authorList>
    </citation>
    <scope>NUCLEOTIDE SEQUENCE [LARGE SCALE GENOMIC DNA]</scope>
    <source>
        <strain evidence="3 4">LzC2</strain>
    </source>
</reference>
<name>A0ABX1VJJ4_9PLAN</name>
<dbReference type="SUPFAM" id="SSF52980">
    <property type="entry name" value="Restriction endonuclease-like"/>
    <property type="match status" value="1"/>
</dbReference>
<sequence length="218" mass="23845">MPDALFADPPRFVPPSPPPPVRRRFGPADDGAKVSFEEWWDGEFEEGFAAELSRGEVLPTEVPNLPHEALLDRLRTALTLWRVDHPGVISLLSGGLGSRVPVPPFDSDRHPDLTVYLGEMAGEGRQVWRQNAPAIVCEVLSRGTRAEDEGRKAEEYLLFGCAEYWLIDPIARTIRLLVRSGGQWEERDAGEGGVQTSEALGAFKLDPAALFASDASGA</sequence>
<keyword evidence="4" id="KW-1185">Reference proteome</keyword>
<feature type="region of interest" description="Disordered" evidence="1">
    <location>
        <begin position="1"/>
        <end position="27"/>
    </location>
</feature>
<organism evidence="3 4">
    <name type="scientific">Alienimonas chondri</name>
    <dbReference type="NCBI Taxonomy" id="2681879"/>
    <lineage>
        <taxon>Bacteria</taxon>
        <taxon>Pseudomonadati</taxon>
        <taxon>Planctomycetota</taxon>
        <taxon>Planctomycetia</taxon>
        <taxon>Planctomycetales</taxon>
        <taxon>Planctomycetaceae</taxon>
        <taxon>Alienimonas</taxon>
    </lineage>
</organism>
<protein>
    <recommendedName>
        <fullName evidence="2">Putative restriction endonuclease domain-containing protein</fullName>
    </recommendedName>
</protein>
<comment type="caution">
    <text evidence="3">The sequence shown here is derived from an EMBL/GenBank/DDBJ whole genome shotgun (WGS) entry which is preliminary data.</text>
</comment>
<dbReference type="InterPro" id="IPR008538">
    <property type="entry name" value="Uma2"/>
</dbReference>
<feature type="domain" description="Putative restriction endonuclease" evidence="2">
    <location>
        <begin position="40"/>
        <end position="203"/>
    </location>
</feature>
<dbReference type="Pfam" id="PF05685">
    <property type="entry name" value="Uma2"/>
    <property type="match status" value="1"/>
</dbReference>
<dbReference type="InterPro" id="IPR011335">
    <property type="entry name" value="Restrct_endonuc-II-like"/>
</dbReference>
<proteinExistence type="predicted"/>
<dbReference type="Proteomes" id="UP000609651">
    <property type="component" value="Unassembled WGS sequence"/>
</dbReference>